<feature type="transmembrane region" description="Helical" evidence="10">
    <location>
        <begin position="289"/>
        <end position="308"/>
    </location>
</feature>
<evidence type="ECO:0000256" key="5">
    <source>
        <dbReference type="ARBA" id="ARBA00022989"/>
    </source>
</evidence>
<feature type="transmembrane region" description="Helical" evidence="10">
    <location>
        <begin position="379"/>
        <end position="404"/>
    </location>
</feature>
<proteinExistence type="inferred from homology"/>
<keyword evidence="7" id="KW-0325">Glycoprotein</keyword>
<name>A0A2T4GZ32_FUSCU</name>
<organism evidence="11 13">
    <name type="scientific">Fusarium culmorum</name>
    <dbReference type="NCBI Taxonomy" id="5516"/>
    <lineage>
        <taxon>Eukaryota</taxon>
        <taxon>Fungi</taxon>
        <taxon>Dikarya</taxon>
        <taxon>Ascomycota</taxon>
        <taxon>Pezizomycotina</taxon>
        <taxon>Sordariomycetes</taxon>
        <taxon>Hypocreomycetidae</taxon>
        <taxon>Hypocreales</taxon>
        <taxon>Nectriaceae</taxon>
        <taxon>Fusarium</taxon>
    </lineage>
</organism>
<dbReference type="EMBL" id="PVEM01000004">
    <property type="protein sequence ID" value="PTD08802.1"/>
    <property type="molecule type" value="Genomic_DNA"/>
</dbReference>
<dbReference type="Proteomes" id="UP000663297">
    <property type="component" value="Chromosome 2"/>
</dbReference>
<feature type="transmembrane region" description="Helical" evidence="10">
    <location>
        <begin position="337"/>
        <end position="358"/>
    </location>
</feature>
<dbReference type="InterPro" id="IPR034294">
    <property type="entry name" value="Aquaporin_transptr"/>
</dbReference>
<dbReference type="InterPro" id="IPR023271">
    <property type="entry name" value="Aquaporin-like"/>
</dbReference>
<dbReference type="OrthoDB" id="3222at2759"/>
<evidence type="ECO:0000256" key="3">
    <source>
        <dbReference type="ARBA" id="ARBA00022692"/>
    </source>
</evidence>
<dbReference type="GO" id="GO:0005886">
    <property type="term" value="C:plasma membrane"/>
    <property type="evidence" value="ECO:0007669"/>
    <property type="project" value="TreeGrafter"/>
</dbReference>
<reference evidence="11 13" key="1">
    <citation type="submission" date="2018-02" db="EMBL/GenBank/DDBJ databases">
        <title>Fusarium culmorum secondary metabolites in fungal-bacterial-plant interactions.</title>
        <authorList>
            <person name="Schmidt R."/>
        </authorList>
    </citation>
    <scope>NUCLEOTIDE SEQUENCE [LARGE SCALE GENOMIC DNA]</scope>
    <source>
        <strain evidence="11 13">PV</strain>
    </source>
</reference>
<feature type="region of interest" description="Disordered" evidence="9">
    <location>
        <begin position="1"/>
        <end position="227"/>
    </location>
</feature>
<dbReference type="EMBL" id="CP064748">
    <property type="protein sequence ID" value="QPC62480.1"/>
    <property type="molecule type" value="Genomic_DNA"/>
</dbReference>
<evidence type="ECO:0000256" key="6">
    <source>
        <dbReference type="ARBA" id="ARBA00023136"/>
    </source>
</evidence>
<feature type="compositionally biased region" description="Basic and acidic residues" evidence="9">
    <location>
        <begin position="171"/>
        <end position="188"/>
    </location>
</feature>
<evidence type="ECO:0000256" key="10">
    <source>
        <dbReference type="SAM" id="Phobius"/>
    </source>
</evidence>
<evidence type="ECO:0000256" key="4">
    <source>
        <dbReference type="ARBA" id="ARBA00022737"/>
    </source>
</evidence>
<feature type="compositionally biased region" description="Basic and acidic residues" evidence="9">
    <location>
        <begin position="217"/>
        <end position="227"/>
    </location>
</feature>
<comment type="subcellular location">
    <subcellularLocation>
        <location evidence="1">Membrane</location>
        <topology evidence="1">Multi-pass membrane protein</topology>
    </subcellularLocation>
</comment>
<keyword evidence="5 10" id="KW-1133">Transmembrane helix</keyword>
<evidence type="ECO:0000256" key="1">
    <source>
        <dbReference type="ARBA" id="ARBA00004141"/>
    </source>
</evidence>
<evidence type="ECO:0000256" key="9">
    <source>
        <dbReference type="SAM" id="MobiDB-lite"/>
    </source>
</evidence>
<dbReference type="PANTHER" id="PTHR19139">
    <property type="entry name" value="AQUAPORIN TRANSPORTER"/>
    <property type="match status" value="1"/>
</dbReference>
<dbReference type="Gene3D" id="1.20.1080.10">
    <property type="entry name" value="Glycerol uptake facilitator protein"/>
    <property type="match status" value="1"/>
</dbReference>
<dbReference type="InterPro" id="IPR000425">
    <property type="entry name" value="MIP"/>
</dbReference>
<evidence type="ECO:0000256" key="8">
    <source>
        <dbReference type="ARBA" id="ARBA00034651"/>
    </source>
</evidence>
<feature type="transmembrane region" description="Helical" evidence="10">
    <location>
        <begin position="454"/>
        <end position="475"/>
    </location>
</feature>
<keyword evidence="4" id="KW-0677">Repeat</keyword>
<dbReference type="PRINTS" id="PR00783">
    <property type="entry name" value="MINTRINSICP"/>
</dbReference>
<comment type="catalytic activity">
    <reaction evidence="8">
        <text>H2O(in) = H2O(out)</text>
        <dbReference type="Rhea" id="RHEA:29667"/>
        <dbReference type="ChEBI" id="CHEBI:15377"/>
    </reaction>
</comment>
<dbReference type="FunFam" id="1.20.1080.10:FF:000024">
    <property type="entry name" value="MIP aquaporin (Eurofung)"/>
    <property type="match status" value="1"/>
</dbReference>
<accession>A0A2T4GZ32</accession>
<dbReference type="GO" id="GO:0015250">
    <property type="term" value="F:water channel activity"/>
    <property type="evidence" value="ECO:0007669"/>
    <property type="project" value="TreeGrafter"/>
</dbReference>
<keyword evidence="3 10" id="KW-0812">Transmembrane</keyword>
<dbReference type="Proteomes" id="UP000241587">
    <property type="component" value="Unassembled WGS sequence"/>
</dbReference>
<reference evidence="12" key="2">
    <citation type="submission" date="2020-11" db="EMBL/GenBank/DDBJ databases">
        <title>The chromosome-scale genome resource for two endophytic Fusarium species: F. culmorum and F. pseudograminearum.</title>
        <authorList>
            <person name="Yuan Z."/>
        </authorList>
    </citation>
    <scope>NUCLEOTIDE SEQUENCE</scope>
    <source>
        <strain evidence="12">Class2-1B</strain>
    </source>
</reference>
<feature type="transmembrane region" description="Helical" evidence="10">
    <location>
        <begin position="495"/>
        <end position="515"/>
    </location>
</feature>
<evidence type="ECO:0000313" key="13">
    <source>
        <dbReference type="Proteomes" id="UP000241587"/>
    </source>
</evidence>
<sequence length="566" mass="62072">MYLDPLPTIASTLTSSSSDMSSSILNNRSARSTPAGANPAFNPPAEASSSSTQSGVPYIRENSPEAESIPSNPAMTPIITHGDSLASPGGRNSEADTVVPLQPAVSQDAIRSRPGSRTGNFVTPKAARFSQDGAEPTMQYSSGSVKSARRRTREREDYDFDQAADYAPMSEYERYYRNEGRNDRDRYTRRGPYPPPTFMNRRRAPPLDSDEEFYSSDDPRIPPNDRRRMMDEEAGYPGRPHAFRRTSTLNGFNITTGKLQWNELSRQEKSEIMRLPLTQWMNSNFKNHFVAGVGEFIGTTMFLFFAFAGTEVANIQADTTNRTTTGESTGSLNVSKLLYISIIFGFSLMVNVWVFFRISGGLFNPAVTMAMLMVKAISVTRAIVLFLAQILGSMLASVVVRYLFPETFNVRTTLGGGASLVQGVFIEALLTAELVFTIFMLAKEKHRATFIAPVGIGLALFIAEMVGVQFTGGSLNPARSFGPCVITGSFDTEHWIYWVGPAIGSLIAVCFYWFIKTLEYEMANPGADGDDLNDPTKNPEKRAEIQASKPVPTAAFGSGKTASILS</sequence>
<comment type="similarity">
    <text evidence="2">Belongs to the MIP/aquaporin (TC 1.A.8) family.</text>
</comment>
<protein>
    <submittedName>
        <fullName evidence="11">Aquaporin-1</fullName>
    </submittedName>
</protein>
<keyword evidence="6 10" id="KW-0472">Membrane</keyword>
<evidence type="ECO:0000256" key="7">
    <source>
        <dbReference type="ARBA" id="ARBA00023180"/>
    </source>
</evidence>
<dbReference type="SUPFAM" id="SSF81338">
    <property type="entry name" value="Aquaporin-like"/>
    <property type="match status" value="1"/>
</dbReference>
<dbReference type="PANTHER" id="PTHR19139:SF283">
    <property type="entry name" value="AQUAPORIN"/>
    <property type="match status" value="1"/>
</dbReference>
<evidence type="ECO:0000313" key="12">
    <source>
        <dbReference type="EMBL" id="QPC62480.1"/>
    </source>
</evidence>
<evidence type="ECO:0000313" key="11">
    <source>
        <dbReference type="EMBL" id="PTD08802.1"/>
    </source>
</evidence>
<dbReference type="OMA" id="CFYWFIK"/>
<feature type="compositionally biased region" description="Low complexity" evidence="9">
    <location>
        <begin position="11"/>
        <end position="51"/>
    </location>
</feature>
<dbReference type="AlphaFoldDB" id="A0A2T4GZ32"/>
<gene>
    <name evidence="11" type="ORF">FCULG_00010774</name>
    <name evidence="12" type="ORF">HYE67_004711</name>
</gene>
<evidence type="ECO:0000256" key="2">
    <source>
        <dbReference type="ARBA" id="ARBA00006175"/>
    </source>
</evidence>
<keyword evidence="13" id="KW-1185">Reference proteome</keyword>
<feature type="transmembrane region" description="Helical" evidence="10">
    <location>
        <begin position="424"/>
        <end position="442"/>
    </location>
</feature>
<feature type="region of interest" description="Disordered" evidence="9">
    <location>
        <begin position="529"/>
        <end position="566"/>
    </location>
</feature>
<dbReference type="Pfam" id="PF00230">
    <property type="entry name" value="MIP"/>
    <property type="match status" value="1"/>
</dbReference>